<keyword evidence="4" id="KW-1185">Reference proteome</keyword>
<proteinExistence type="predicted"/>
<feature type="domain" description="Shieldin complex subunit 2 first OB fold" evidence="2">
    <location>
        <begin position="78"/>
        <end position="148"/>
    </location>
</feature>
<dbReference type="InterPro" id="IPR049507">
    <property type="entry name" value="SHLD2_OB1"/>
</dbReference>
<accession>A0A9D3Z4W6</accession>
<reference evidence="3" key="2">
    <citation type="submission" date="2020-11" db="EMBL/GenBank/DDBJ databases">
        <authorList>
            <person name="McCartney M.A."/>
            <person name="Auch B."/>
            <person name="Kono T."/>
            <person name="Mallez S."/>
            <person name="Becker A."/>
            <person name="Gohl D.M."/>
            <person name="Silverstein K.A.T."/>
            <person name="Koren S."/>
            <person name="Bechman K.B."/>
            <person name="Herman A."/>
            <person name="Abrahante J.E."/>
            <person name="Garbe J."/>
        </authorList>
    </citation>
    <scope>NUCLEOTIDE SEQUENCE</scope>
    <source>
        <strain evidence="3">Duluth1</strain>
        <tissue evidence="3">Whole animal</tissue>
    </source>
</reference>
<evidence type="ECO:0000256" key="1">
    <source>
        <dbReference type="SAM" id="MobiDB-lite"/>
    </source>
</evidence>
<evidence type="ECO:0000259" key="2">
    <source>
        <dbReference type="Pfam" id="PF21669"/>
    </source>
</evidence>
<dbReference type="SUPFAM" id="SSF50249">
    <property type="entry name" value="Nucleic acid-binding proteins"/>
    <property type="match status" value="1"/>
</dbReference>
<dbReference type="Gene3D" id="2.40.50.140">
    <property type="entry name" value="Nucleic acid-binding proteins"/>
    <property type="match status" value="1"/>
</dbReference>
<evidence type="ECO:0000313" key="4">
    <source>
        <dbReference type="Proteomes" id="UP000828390"/>
    </source>
</evidence>
<dbReference type="EMBL" id="JAIWYP010000014">
    <property type="protein sequence ID" value="KAH3711892.1"/>
    <property type="molecule type" value="Genomic_DNA"/>
</dbReference>
<protein>
    <recommendedName>
        <fullName evidence="2">Shieldin complex subunit 2 first OB fold domain-containing protein</fullName>
    </recommendedName>
</protein>
<dbReference type="InterPro" id="IPR012340">
    <property type="entry name" value="NA-bd_OB-fold"/>
</dbReference>
<dbReference type="Proteomes" id="UP000828390">
    <property type="component" value="Unassembled WGS sequence"/>
</dbReference>
<comment type="caution">
    <text evidence="3">The sequence shown here is derived from an EMBL/GenBank/DDBJ whole genome shotgun (WGS) entry which is preliminary data.</text>
</comment>
<feature type="compositionally biased region" description="Low complexity" evidence="1">
    <location>
        <begin position="16"/>
        <end position="30"/>
    </location>
</feature>
<dbReference type="Pfam" id="PF21669">
    <property type="entry name" value="SHLD2_OB1"/>
    <property type="match status" value="1"/>
</dbReference>
<dbReference type="AlphaFoldDB" id="A0A9D3Z4W6"/>
<name>A0A9D3Z4W6_DREPO</name>
<gene>
    <name evidence="3" type="ORF">DPMN_071568</name>
</gene>
<reference evidence="3" key="1">
    <citation type="journal article" date="2019" name="bioRxiv">
        <title>The Genome of the Zebra Mussel, Dreissena polymorpha: A Resource for Invasive Species Research.</title>
        <authorList>
            <person name="McCartney M.A."/>
            <person name="Auch B."/>
            <person name="Kono T."/>
            <person name="Mallez S."/>
            <person name="Zhang Y."/>
            <person name="Obille A."/>
            <person name="Becker A."/>
            <person name="Abrahante J.E."/>
            <person name="Garbe J."/>
            <person name="Badalamenti J.P."/>
            <person name="Herman A."/>
            <person name="Mangelson H."/>
            <person name="Liachko I."/>
            <person name="Sullivan S."/>
            <person name="Sone E.D."/>
            <person name="Koren S."/>
            <person name="Silverstein K.A.T."/>
            <person name="Beckman K.B."/>
            <person name="Gohl D.M."/>
        </authorList>
    </citation>
    <scope>NUCLEOTIDE SEQUENCE</scope>
    <source>
        <strain evidence="3">Duluth1</strain>
        <tissue evidence="3">Whole animal</tissue>
    </source>
</reference>
<feature type="region of interest" description="Disordered" evidence="1">
    <location>
        <begin position="1"/>
        <end position="37"/>
    </location>
</feature>
<evidence type="ECO:0000313" key="3">
    <source>
        <dbReference type="EMBL" id="KAH3711892.1"/>
    </source>
</evidence>
<sequence>MIRPGGMYPGPRASLTSAAPPTQPPTSTQRSRSDGTMSVFTWVPGCRRRTFGARTDRMRIWDEEERDILVGKSKSPTKMRTIYIQDETVDRVKVGLWRNTNKNVRTGDFVKITDLTIHTYQTKYTTETSFNSTYTTSVTKVEQPTVHVTVTVIGACVQDDVTELLLSDDSVRAIPSQLLMAALPKELEEDLDPESFFAERKTNLRLQLKGSEVLSVKLQ</sequence>
<organism evidence="3 4">
    <name type="scientific">Dreissena polymorpha</name>
    <name type="common">Zebra mussel</name>
    <name type="synonym">Mytilus polymorpha</name>
    <dbReference type="NCBI Taxonomy" id="45954"/>
    <lineage>
        <taxon>Eukaryota</taxon>
        <taxon>Metazoa</taxon>
        <taxon>Spiralia</taxon>
        <taxon>Lophotrochozoa</taxon>
        <taxon>Mollusca</taxon>
        <taxon>Bivalvia</taxon>
        <taxon>Autobranchia</taxon>
        <taxon>Heteroconchia</taxon>
        <taxon>Euheterodonta</taxon>
        <taxon>Imparidentia</taxon>
        <taxon>Neoheterodontei</taxon>
        <taxon>Myida</taxon>
        <taxon>Dreissenoidea</taxon>
        <taxon>Dreissenidae</taxon>
        <taxon>Dreissena</taxon>
    </lineage>
</organism>